<sequence length="759" mass="85176">MSRITSMSATGVTITNPLVKYRALVATKNVIPDQSQLRLALHLQKLYDRLKDYEPRVEYSDRLDQIARAVRAQRIESSAQNAAAARRSAWRSFLDAKEKRDSLALTRKLTSHEAALDLDSPKGLMLHGEVGTGKSMLIDLFADCLPTRKKRRWHFNTFMLEMFAKLESLRVARTTEPATGSFSNDDDYSLLWLAKDLVQDSPILFLDEFQMPDRVASKILTNLMTAFFQLGGVLVATSNRMPEELAKATGMEDYPMPAPSRIESLGWQFGLRRRASSGGGGLFGGQNEFSKFLEVLKARCEVWEMEGGKDYRRIDSGRLSPKPRVEEVTEWSLDGHQDMQHGKGMAGWPSEDAMTEQALDQKDEVNLPAHYSVSHEDLNAGQTLKAAIEHATGQAHLDGIPWKATTMKVYGRTIPIPRAYEATTMWTFDELCKSTLGPADYMTLASAYNTLILTEVPVLTWIMKNEARRFITLLDALYECRCKLYISAEAGPDDLFFPDRMGKDGGDSSDAVYSETIAEVYQDATAPFRPNILSENPNYAEPEPEPDYTHARLRGLLSPDAIEDDPPNKPRPGKSGFSRSFGMTDGEMERKPIDPDEVRYTEAGSSGGVHKPVDFGKTSAFTGEDERFAYKRAQSRLWEMCGARWWARNEADWHRPLPAQVRRWERSVSDRSDHGLQSALESEVSAVKASDVAMGEAVMDESRPEESFKHGATSPFRTSREPPPKFSWTHVWGMMKWGPKAGAWGKGVEGLKEREGGKR</sequence>
<dbReference type="EMBL" id="QWIQ01000194">
    <property type="protein sequence ID" value="RMZ00706.1"/>
    <property type="molecule type" value="Genomic_DNA"/>
</dbReference>
<evidence type="ECO:0000313" key="6">
    <source>
        <dbReference type="Proteomes" id="UP000281468"/>
    </source>
</evidence>
<evidence type="ECO:0000256" key="2">
    <source>
        <dbReference type="ARBA" id="ARBA00022741"/>
    </source>
</evidence>
<evidence type="ECO:0000256" key="1">
    <source>
        <dbReference type="ARBA" id="ARBA00010322"/>
    </source>
</evidence>
<organism evidence="5 6">
    <name type="scientific">Hortaea werneckii</name>
    <name type="common">Black yeast</name>
    <name type="synonym">Cladosporium werneckii</name>
    <dbReference type="NCBI Taxonomy" id="91943"/>
    <lineage>
        <taxon>Eukaryota</taxon>
        <taxon>Fungi</taxon>
        <taxon>Dikarya</taxon>
        <taxon>Ascomycota</taxon>
        <taxon>Pezizomycotina</taxon>
        <taxon>Dothideomycetes</taxon>
        <taxon>Dothideomycetidae</taxon>
        <taxon>Mycosphaerellales</taxon>
        <taxon>Teratosphaeriaceae</taxon>
        <taxon>Hortaea</taxon>
    </lineage>
</organism>
<proteinExistence type="inferred from homology"/>
<dbReference type="GO" id="GO:0016887">
    <property type="term" value="F:ATP hydrolysis activity"/>
    <property type="evidence" value="ECO:0007669"/>
    <property type="project" value="InterPro"/>
</dbReference>
<dbReference type="GO" id="GO:0005739">
    <property type="term" value="C:mitochondrion"/>
    <property type="evidence" value="ECO:0007669"/>
    <property type="project" value="TreeGrafter"/>
</dbReference>
<feature type="region of interest" description="Disordered" evidence="4">
    <location>
        <begin position="697"/>
        <end position="723"/>
    </location>
</feature>
<dbReference type="NCBIfam" id="NF040713">
    <property type="entry name" value="ZapE"/>
    <property type="match status" value="1"/>
</dbReference>
<feature type="region of interest" description="Disordered" evidence="4">
    <location>
        <begin position="558"/>
        <end position="595"/>
    </location>
</feature>
<feature type="compositionally biased region" description="Basic and acidic residues" evidence="4">
    <location>
        <begin position="700"/>
        <end position="709"/>
    </location>
</feature>
<evidence type="ECO:0000256" key="4">
    <source>
        <dbReference type="SAM" id="MobiDB-lite"/>
    </source>
</evidence>
<evidence type="ECO:0000256" key="3">
    <source>
        <dbReference type="ARBA" id="ARBA00022840"/>
    </source>
</evidence>
<dbReference type="InterPro" id="IPR005654">
    <property type="entry name" value="ATPase_AFG1-like"/>
</dbReference>
<accession>A0A3M7GHR4</accession>
<dbReference type="Pfam" id="PF03969">
    <property type="entry name" value="AFG1_ATPase"/>
    <property type="match status" value="2"/>
</dbReference>
<dbReference type="Gene3D" id="3.40.50.300">
    <property type="entry name" value="P-loop containing nucleotide triphosphate hydrolases"/>
    <property type="match status" value="1"/>
</dbReference>
<evidence type="ECO:0000313" key="5">
    <source>
        <dbReference type="EMBL" id="RMZ00706.1"/>
    </source>
</evidence>
<reference evidence="5 6" key="1">
    <citation type="journal article" date="2018" name="BMC Genomics">
        <title>Genomic evidence for intraspecific hybridization in a clonal and extremely halotolerant yeast.</title>
        <authorList>
            <person name="Gostincar C."/>
            <person name="Stajich J.E."/>
            <person name="Zupancic J."/>
            <person name="Zalar P."/>
            <person name="Gunde-Cimerman N."/>
        </authorList>
    </citation>
    <scope>NUCLEOTIDE SEQUENCE [LARGE SCALE GENOMIC DNA]</scope>
    <source>
        <strain evidence="5 6">EXF-171</strain>
    </source>
</reference>
<dbReference type="PANTHER" id="PTHR12169">
    <property type="entry name" value="ATPASE N2B"/>
    <property type="match status" value="1"/>
</dbReference>
<keyword evidence="2" id="KW-0547">Nucleotide-binding</keyword>
<dbReference type="CDD" id="cd00009">
    <property type="entry name" value="AAA"/>
    <property type="match status" value="1"/>
</dbReference>
<dbReference type="InterPro" id="IPR027417">
    <property type="entry name" value="P-loop_NTPase"/>
</dbReference>
<evidence type="ECO:0008006" key="7">
    <source>
        <dbReference type="Google" id="ProtNLM"/>
    </source>
</evidence>
<comment type="caution">
    <text evidence="5">The sequence shown here is derived from an EMBL/GenBank/DDBJ whole genome shotgun (WGS) entry which is preliminary data.</text>
</comment>
<gene>
    <name evidence="5" type="ORF">D0862_06634</name>
</gene>
<dbReference type="SUPFAM" id="SSF52540">
    <property type="entry name" value="P-loop containing nucleoside triphosphate hydrolases"/>
    <property type="match status" value="1"/>
</dbReference>
<comment type="similarity">
    <text evidence="1">Belongs to the AFG1 ATPase family.</text>
</comment>
<dbReference type="Proteomes" id="UP000281468">
    <property type="component" value="Unassembled WGS sequence"/>
</dbReference>
<name>A0A3M7GHR4_HORWE</name>
<protein>
    <recommendedName>
        <fullName evidence="7">AAA+ ATPase domain-containing protein</fullName>
    </recommendedName>
</protein>
<dbReference type="PANTHER" id="PTHR12169:SF2">
    <property type="entry name" value="AFG1P"/>
    <property type="match status" value="1"/>
</dbReference>
<dbReference type="GO" id="GO:0005524">
    <property type="term" value="F:ATP binding"/>
    <property type="evidence" value="ECO:0007669"/>
    <property type="project" value="UniProtKB-KW"/>
</dbReference>
<keyword evidence="3" id="KW-0067">ATP-binding</keyword>
<dbReference type="AlphaFoldDB" id="A0A3M7GHR4"/>